<dbReference type="InterPro" id="IPR032675">
    <property type="entry name" value="LRR_dom_sf"/>
</dbReference>
<dbReference type="EMBL" id="NHYE01001421">
    <property type="protein sequence ID" value="PPQ95617.1"/>
    <property type="molecule type" value="Genomic_DNA"/>
</dbReference>
<accession>A0A409XXX4</accession>
<keyword evidence="2" id="KW-1185">Reference proteome</keyword>
<sequence length="501" mass="56681">MQAITPFISRGLPRASQENSIETLFPLSDASLKLFDTFPVEVISTVFLHYKDYKVTDRSHGPLARLKLGRICRRWRQIAWSTPRLWAELYIDREHATSQTHVELAKEWLGRSGTLPLSIQYYSKNCNDRAYGGIVPQVYKQMFEAIARCSDRWYSLTLGLPSALLEDLGSLPLPTSTLHDLALHASWQDDDNFCIPNYPRIATFFQCSPKVVDIACLNAALNWTSVTVLKLELVDVAEVLFIFQTASNLSDCSLLEVVDRGSDMSTVTERGLITCPVLKDLFIQFGDGQAPADFCNVVSLPALKYLLFESFEDYDIEFSMNDVITLLSQSLCPLKKLHINEAEFEAGSLTNVAPLLSSLTELHITFCPAFFEGHSTEYDAFDAFYQFLANPGQSATHPLLPHLEKFEWVGNKPYLWETIPGLLEPASHTGASYSRPLRLVSIHCHEPPSAHIPDIPMHVVRQLLEYPDVKFDFMVELPEFEHPGRDWWKAALERWDASTAT</sequence>
<reference evidence="1 2" key="1">
    <citation type="journal article" date="2018" name="Evol. Lett.">
        <title>Horizontal gene cluster transfer increased hallucinogenic mushroom diversity.</title>
        <authorList>
            <person name="Reynolds H.T."/>
            <person name="Vijayakumar V."/>
            <person name="Gluck-Thaler E."/>
            <person name="Korotkin H.B."/>
            <person name="Matheny P.B."/>
            <person name="Slot J.C."/>
        </authorList>
    </citation>
    <scope>NUCLEOTIDE SEQUENCE [LARGE SCALE GENOMIC DNA]</scope>
    <source>
        <strain evidence="1 2">SRW20</strain>
    </source>
</reference>
<dbReference type="AlphaFoldDB" id="A0A409XXX4"/>
<dbReference type="OrthoDB" id="2423701at2759"/>
<protein>
    <submittedName>
        <fullName evidence="1">Uncharacterized protein</fullName>
    </submittedName>
</protein>
<evidence type="ECO:0000313" key="1">
    <source>
        <dbReference type="EMBL" id="PPQ95617.1"/>
    </source>
</evidence>
<comment type="caution">
    <text evidence="1">The sequence shown here is derived from an EMBL/GenBank/DDBJ whole genome shotgun (WGS) entry which is preliminary data.</text>
</comment>
<evidence type="ECO:0000313" key="2">
    <source>
        <dbReference type="Proteomes" id="UP000284706"/>
    </source>
</evidence>
<proteinExistence type="predicted"/>
<dbReference type="InParanoid" id="A0A409XXX4"/>
<dbReference type="Proteomes" id="UP000284706">
    <property type="component" value="Unassembled WGS sequence"/>
</dbReference>
<name>A0A409XXX4_9AGAR</name>
<organism evidence="1 2">
    <name type="scientific">Gymnopilus dilepis</name>
    <dbReference type="NCBI Taxonomy" id="231916"/>
    <lineage>
        <taxon>Eukaryota</taxon>
        <taxon>Fungi</taxon>
        <taxon>Dikarya</taxon>
        <taxon>Basidiomycota</taxon>
        <taxon>Agaricomycotina</taxon>
        <taxon>Agaricomycetes</taxon>
        <taxon>Agaricomycetidae</taxon>
        <taxon>Agaricales</taxon>
        <taxon>Agaricineae</taxon>
        <taxon>Hymenogastraceae</taxon>
        <taxon>Gymnopilus</taxon>
    </lineage>
</organism>
<dbReference type="Gene3D" id="3.80.10.10">
    <property type="entry name" value="Ribonuclease Inhibitor"/>
    <property type="match status" value="1"/>
</dbReference>
<gene>
    <name evidence="1" type="ORF">CVT26_008646</name>
</gene>